<evidence type="ECO:0000313" key="2">
    <source>
        <dbReference type="Proteomes" id="UP001066276"/>
    </source>
</evidence>
<organism evidence="1 2">
    <name type="scientific">Pleurodeles waltl</name>
    <name type="common">Iberian ribbed newt</name>
    <dbReference type="NCBI Taxonomy" id="8319"/>
    <lineage>
        <taxon>Eukaryota</taxon>
        <taxon>Metazoa</taxon>
        <taxon>Chordata</taxon>
        <taxon>Craniata</taxon>
        <taxon>Vertebrata</taxon>
        <taxon>Euteleostomi</taxon>
        <taxon>Amphibia</taxon>
        <taxon>Batrachia</taxon>
        <taxon>Caudata</taxon>
        <taxon>Salamandroidea</taxon>
        <taxon>Salamandridae</taxon>
        <taxon>Pleurodelinae</taxon>
        <taxon>Pleurodeles</taxon>
    </lineage>
</organism>
<evidence type="ECO:0000313" key="1">
    <source>
        <dbReference type="EMBL" id="KAJ1204054.1"/>
    </source>
</evidence>
<dbReference type="AlphaFoldDB" id="A0AAV7VVI8"/>
<sequence>MDIDRGTIAADVDSEGNLQLCGLVVDYVNEDVVIVKEEAVHSVETVLVVAIVDAALVIDCVDNKVFFYGRTPRKAF</sequence>
<reference evidence="1" key="1">
    <citation type="journal article" date="2022" name="bioRxiv">
        <title>Sequencing and chromosome-scale assembly of the giantPleurodeles waltlgenome.</title>
        <authorList>
            <person name="Brown T."/>
            <person name="Elewa A."/>
            <person name="Iarovenko S."/>
            <person name="Subramanian E."/>
            <person name="Araus A.J."/>
            <person name="Petzold A."/>
            <person name="Susuki M."/>
            <person name="Suzuki K.-i.T."/>
            <person name="Hayashi T."/>
            <person name="Toyoda A."/>
            <person name="Oliveira C."/>
            <person name="Osipova E."/>
            <person name="Leigh N.D."/>
            <person name="Simon A."/>
            <person name="Yun M.H."/>
        </authorList>
    </citation>
    <scope>NUCLEOTIDE SEQUENCE</scope>
    <source>
        <strain evidence="1">20211129_DDA</strain>
        <tissue evidence="1">Liver</tissue>
    </source>
</reference>
<keyword evidence="2" id="KW-1185">Reference proteome</keyword>
<comment type="caution">
    <text evidence="1">The sequence shown here is derived from an EMBL/GenBank/DDBJ whole genome shotgun (WGS) entry which is preliminary data.</text>
</comment>
<protein>
    <submittedName>
        <fullName evidence="1">Uncharacterized protein</fullName>
    </submittedName>
</protein>
<name>A0AAV7VVI8_PLEWA</name>
<proteinExistence type="predicted"/>
<gene>
    <name evidence="1" type="ORF">NDU88_007835</name>
</gene>
<accession>A0AAV7VVI8</accession>
<dbReference type="Proteomes" id="UP001066276">
    <property type="component" value="Chromosome 2_1"/>
</dbReference>
<dbReference type="EMBL" id="JANPWB010000003">
    <property type="protein sequence ID" value="KAJ1204054.1"/>
    <property type="molecule type" value="Genomic_DNA"/>
</dbReference>